<organism evidence="1 2">
    <name type="scientific">Danio rerio</name>
    <name type="common">Zebrafish</name>
    <name type="synonym">Brachydanio rerio</name>
    <dbReference type="NCBI Taxonomy" id="7955"/>
    <lineage>
        <taxon>Eukaryota</taxon>
        <taxon>Metazoa</taxon>
        <taxon>Chordata</taxon>
        <taxon>Craniata</taxon>
        <taxon>Vertebrata</taxon>
        <taxon>Euteleostomi</taxon>
        <taxon>Actinopterygii</taxon>
        <taxon>Neopterygii</taxon>
        <taxon>Teleostei</taxon>
        <taxon>Ostariophysi</taxon>
        <taxon>Cypriniformes</taxon>
        <taxon>Danionidae</taxon>
        <taxon>Danioninae</taxon>
        <taxon>Danio</taxon>
    </lineage>
</organism>
<dbReference type="RefSeq" id="XP_005162995.2">
    <property type="nucleotide sequence ID" value="XM_005162938.6"/>
</dbReference>
<evidence type="ECO:0000313" key="2">
    <source>
        <dbReference type="RefSeq" id="XP_005162995.2"/>
    </source>
</evidence>
<dbReference type="GO" id="GO:0000164">
    <property type="term" value="C:protein phosphatase type 1 complex"/>
    <property type="evidence" value="ECO:0000318"/>
    <property type="project" value="GO_Central"/>
</dbReference>
<dbReference type="GO" id="GO:0005979">
    <property type="term" value="P:regulation of glycogen biosynthetic process"/>
    <property type="evidence" value="ECO:0000318"/>
    <property type="project" value="GO_Central"/>
</dbReference>
<dbReference type="OrthoDB" id="1881at2759"/>
<gene>
    <name evidence="2 3" type="primary">si:ch211-152c8.5</name>
</gene>
<dbReference type="InterPro" id="IPR005036">
    <property type="entry name" value="CBM21_dom"/>
</dbReference>
<dbReference type="Proteomes" id="UP000000437">
    <property type="component" value="Chromosome 24"/>
</dbReference>
<dbReference type="GeneID" id="100330524"/>
<dbReference type="InterPro" id="IPR038175">
    <property type="entry name" value="CBM21_dom_sf"/>
</dbReference>
<evidence type="ECO:0007829" key="4">
    <source>
        <dbReference type="PeptideAtlas" id="A0A8M2B9X2"/>
    </source>
</evidence>
<keyword evidence="1" id="KW-1185">Reference proteome</keyword>
<dbReference type="Pfam" id="PF03370">
    <property type="entry name" value="CBM_21"/>
    <property type="match status" value="1"/>
</dbReference>
<dbReference type="GO" id="GO:0008157">
    <property type="term" value="F:protein phosphatase 1 binding"/>
    <property type="evidence" value="ECO:0000318"/>
    <property type="project" value="GO_Central"/>
</dbReference>
<dbReference type="PANTHER" id="PTHR12307">
    <property type="entry name" value="PROTEIN PHOSPHATASE 1 REGULATORY SUBUNIT"/>
    <property type="match status" value="1"/>
</dbReference>
<dbReference type="InterPro" id="IPR050782">
    <property type="entry name" value="PP1_regulatory_subunit_3"/>
</dbReference>
<reference evidence="2" key="1">
    <citation type="submission" date="2025-08" db="UniProtKB">
        <authorList>
            <consortium name="RefSeq"/>
        </authorList>
    </citation>
    <scope>IDENTIFICATION</scope>
    <source>
        <strain evidence="2">Tuebingen</strain>
        <tissue evidence="2">Fibroblasts and whole tissue</tissue>
    </source>
</reference>
<dbReference type="PANTHER" id="PTHR12307:SF7">
    <property type="entry name" value="PROTEIN PHOSPHATASE 1 REGULATORY SUBUNIT 3G"/>
    <property type="match status" value="1"/>
</dbReference>
<dbReference type="AGR" id="ZFIN:ZDB-GENE-030131-5764"/>
<dbReference type="Gene3D" id="2.60.40.2440">
    <property type="entry name" value="Carbohydrate binding type-21 domain"/>
    <property type="match status" value="1"/>
</dbReference>
<dbReference type="ZFIN" id="ZDB-GENE-030131-5764">
    <property type="gene designation" value="si:ch211-152c8.5"/>
</dbReference>
<accession>A0A8M2B9X2</accession>
<dbReference type="GO" id="GO:2001069">
    <property type="term" value="F:glycogen binding"/>
    <property type="evidence" value="ECO:0000318"/>
    <property type="project" value="GO_Central"/>
</dbReference>
<evidence type="ECO:0000313" key="1">
    <source>
        <dbReference type="Proteomes" id="UP000000437"/>
    </source>
</evidence>
<keyword evidence="4" id="KW-1267">Proteomics identification</keyword>
<protein>
    <submittedName>
        <fullName evidence="2">Protein phosphatase 1 regulatory subunit 3G</fullName>
    </submittedName>
</protein>
<dbReference type="KEGG" id="dre:100330524"/>
<dbReference type="FunCoup" id="A0A8M2B9X2">
    <property type="interactions" value="14"/>
</dbReference>
<evidence type="ECO:0000313" key="3">
    <source>
        <dbReference type="ZFIN" id="ZDB-GENE-030131-5764"/>
    </source>
</evidence>
<sequence>MRMWSCYWVTSPHTHLLIQRGSPGVTLAVIGDYRTEMMSIMNAEQMENGLDSDDDLQPEEIPEYLKDRRRAKSLPAYPEQASLYHQISQNCRKRVKFADALGLNLASVKHFSTSEDPQIPAKVFNRLKSFPLQKEREFIDDLCVNIRSSLALDYLVPTFKTPVDSGDQETRLARGRVALESVTVTQFDVRGIIRATGGREVGVRYTFNDWLSFVDAQAIPVATEDTTRYSFTMYTPPFLDPSASVHFAVYMKDDNSEFWDNNDGLNYSLKYHSSSPSETAAFHAV</sequence>
<name>A0A8M2B9X2_DANRE</name>
<dbReference type="AlphaFoldDB" id="A0A8M2B9X2"/>
<proteinExistence type="evidence at protein level"/>